<evidence type="ECO:0000256" key="1">
    <source>
        <dbReference type="SAM" id="MobiDB-lite"/>
    </source>
</evidence>
<keyword evidence="3" id="KW-1185">Reference proteome</keyword>
<gene>
    <name evidence="2" type="ORF">H4W30_006739</name>
</gene>
<evidence type="ECO:0000313" key="3">
    <source>
        <dbReference type="Proteomes" id="UP000656548"/>
    </source>
</evidence>
<organism evidence="2 3">
    <name type="scientific">Amycolatopsis roodepoortensis</name>
    <dbReference type="NCBI Taxonomy" id="700274"/>
    <lineage>
        <taxon>Bacteria</taxon>
        <taxon>Bacillati</taxon>
        <taxon>Actinomycetota</taxon>
        <taxon>Actinomycetes</taxon>
        <taxon>Pseudonocardiales</taxon>
        <taxon>Pseudonocardiaceae</taxon>
        <taxon>Amycolatopsis</taxon>
    </lineage>
</organism>
<feature type="region of interest" description="Disordered" evidence="1">
    <location>
        <begin position="1"/>
        <end position="24"/>
    </location>
</feature>
<accession>A0ABR9LG92</accession>
<proteinExistence type="predicted"/>
<protein>
    <submittedName>
        <fullName evidence="2">Uncharacterized protein</fullName>
    </submittedName>
</protein>
<reference evidence="2 3" key="1">
    <citation type="submission" date="2020-10" db="EMBL/GenBank/DDBJ databases">
        <title>Sequencing the genomes of 1000 actinobacteria strains.</title>
        <authorList>
            <person name="Klenk H.-P."/>
        </authorList>
    </citation>
    <scope>NUCLEOTIDE SEQUENCE [LARGE SCALE GENOMIC DNA]</scope>
    <source>
        <strain evidence="2 3">DSM 46661</strain>
    </source>
</reference>
<dbReference type="RefSeq" id="WP_137097222.1">
    <property type="nucleotide sequence ID" value="NZ_JADBEJ010000005.1"/>
</dbReference>
<comment type="caution">
    <text evidence="2">The sequence shown here is derived from an EMBL/GenBank/DDBJ whole genome shotgun (WGS) entry which is preliminary data.</text>
</comment>
<dbReference type="Proteomes" id="UP000656548">
    <property type="component" value="Unassembled WGS sequence"/>
</dbReference>
<name>A0ABR9LG92_9PSEU</name>
<dbReference type="EMBL" id="JADBEJ010000005">
    <property type="protein sequence ID" value="MBE1579679.1"/>
    <property type="molecule type" value="Genomic_DNA"/>
</dbReference>
<evidence type="ECO:0000313" key="2">
    <source>
        <dbReference type="EMBL" id="MBE1579679.1"/>
    </source>
</evidence>
<sequence length="327" mass="35499">MKSVVGSASEEDGSEGDHPDMTVAPLTSPAEAARLAAQHDNQVSRLLASESRGQHAPGRCAWDLVAMVGFSADRRSAVAWIIAEAIMKFRCGNSRAFACWRAAALSANAVTEDDRELVLSFVISVFGRPGAVESDDAKAKQGKSNHLEGFVAEWLWHLIMKEQKAAHRERKYLSEPSYSVTEQGEDGFAVYAPPGANVSLFFRLWEIKKHNTENSVVTTTVQRASDQLNTRGLQYLAKLTSAHRQTDGDLGILFAELGDLWINADPRAGAGVGVATSTVSPPEACFSPLESTLGQFTNAGQLEGLLCVIENFTEFAVEVRRMVWSAL</sequence>